<dbReference type="Proteomes" id="UP000268051">
    <property type="component" value="Unassembled WGS sequence"/>
</dbReference>
<dbReference type="EMBL" id="RHFN01000021">
    <property type="protein sequence ID" value="ROU11753.1"/>
    <property type="molecule type" value="Genomic_DNA"/>
</dbReference>
<dbReference type="RefSeq" id="WP_123652062.1">
    <property type="nucleotide sequence ID" value="NZ_RHFN01000021.1"/>
</dbReference>
<dbReference type="OrthoDB" id="6434547at2"/>
<evidence type="ECO:0000256" key="1">
    <source>
        <dbReference type="SAM" id="MobiDB-lite"/>
    </source>
</evidence>
<name>A0A3N2RWF5_9ENTR</name>
<proteinExistence type="predicted"/>
<evidence type="ECO:0008006" key="4">
    <source>
        <dbReference type="Google" id="ProtNLM"/>
    </source>
</evidence>
<accession>A0A3N2RWF5</accession>
<gene>
    <name evidence="2" type="ORF">EB837_17585</name>
</gene>
<reference evidence="2 3" key="1">
    <citation type="submission" date="2018-10" db="EMBL/GenBank/DDBJ databases">
        <title>Horizontal transference of carbapenem resistance between Klebsiella pneumoniae and Kluyvera ascorbata during abdominal infection: a case report.</title>
        <authorList>
            <person name="Raro O.H.F."/>
            <person name="Lima-Morales D."/>
            <person name="Barth A.L."/>
            <person name="Paim T.G.S."/>
            <person name="Mott M.P."/>
            <person name="Riche C.V.W."/>
            <person name="Teixeira U.F."/>
            <person name="Waechter F."/>
            <person name="Dias C.A.G."/>
        </authorList>
    </citation>
    <scope>NUCLEOTIDE SEQUENCE [LARGE SCALE GENOMIC DNA]</scope>
    <source>
        <strain evidence="2 3">OT2</strain>
    </source>
</reference>
<evidence type="ECO:0000313" key="2">
    <source>
        <dbReference type="EMBL" id="ROU11753.1"/>
    </source>
</evidence>
<dbReference type="AlphaFoldDB" id="A0A3N2RWF5"/>
<comment type="caution">
    <text evidence="2">The sequence shown here is derived from an EMBL/GenBank/DDBJ whole genome shotgun (WGS) entry which is preliminary data.</text>
</comment>
<feature type="region of interest" description="Disordered" evidence="1">
    <location>
        <begin position="55"/>
        <end position="77"/>
    </location>
</feature>
<evidence type="ECO:0000313" key="3">
    <source>
        <dbReference type="Proteomes" id="UP000268051"/>
    </source>
</evidence>
<organism evidence="2 3">
    <name type="scientific">Kluyvera ascorbata</name>
    <dbReference type="NCBI Taxonomy" id="51288"/>
    <lineage>
        <taxon>Bacteria</taxon>
        <taxon>Pseudomonadati</taxon>
        <taxon>Pseudomonadota</taxon>
        <taxon>Gammaproteobacteria</taxon>
        <taxon>Enterobacterales</taxon>
        <taxon>Enterobacteriaceae</taxon>
        <taxon>Kluyvera</taxon>
    </lineage>
</organism>
<sequence>MTQIKVKAAPGVKVPREENARRYITSDTDVTVEDSAYYRRQMTAGDLILVTSADNKKAGKSADKPQDDAQEVNSVQS</sequence>
<protein>
    <recommendedName>
        <fullName evidence="4">DUF2635 domain-containing protein</fullName>
    </recommendedName>
</protein>
<feature type="compositionally biased region" description="Basic and acidic residues" evidence="1">
    <location>
        <begin position="55"/>
        <end position="67"/>
    </location>
</feature>